<evidence type="ECO:0000256" key="1">
    <source>
        <dbReference type="ARBA" id="ARBA00004141"/>
    </source>
</evidence>
<feature type="transmembrane region" description="Helical" evidence="6">
    <location>
        <begin position="469"/>
        <end position="490"/>
    </location>
</feature>
<name>A0ABR3SQN9_9PEZI</name>
<keyword evidence="2 6" id="KW-0812">Transmembrane</keyword>
<dbReference type="InterPro" id="IPR020846">
    <property type="entry name" value="MFS_dom"/>
</dbReference>
<dbReference type="Gene3D" id="1.20.1720.10">
    <property type="entry name" value="Multidrug resistance protein D"/>
    <property type="match status" value="1"/>
</dbReference>
<feature type="transmembrane region" description="Helical" evidence="6">
    <location>
        <begin position="401"/>
        <end position="423"/>
    </location>
</feature>
<feature type="transmembrane region" description="Helical" evidence="6">
    <location>
        <begin position="334"/>
        <end position="355"/>
    </location>
</feature>
<keyword evidence="9" id="KW-1185">Reference proteome</keyword>
<feature type="region of interest" description="Disordered" evidence="5">
    <location>
        <begin position="1"/>
        <end position="21"/>
    </location>
</feature>
<feature type="domain" description="Major facilitator superfamily (MFS) profile" evidence="7">
    <location>
        <begin position="463"/>
        <end position="672"/>
    </location>
</feature>
<dbReference type="SUPFAM" id="SSF103473">
    <property type="entry name" value="MFS general substrate transporter"/>
    <property type="match status" value="2"/>
</dbReference>
<dbReference type="InterPro" id="IPR036259">
    <property type="entry name" value="MFS_trans_sf"/>
</dbReference>
<dbReference type="Pfam" id="PF07690">
    <property type="entry name" value="MFS_1"/>
    <property type="match status" value="1"/>
</dbReference>
<comment type="subcellular location">
    <subcellularLocation>
        <location evidence="1">Membrane</location>
        <topology evidence="1">Multi-pass membrane protein</topology>
    </subcellularLocation>
</comment>
<feature type="transmembrane region" description="Helical" evidence="6">
    <location>
        <begin position="613"/>
        <end position="634"/>
    </location>
</feature>
<dbReference type="PANTHER" id="PTHR23502">
    <property type="entry name" value="MAJOR FACILITATOR SUPERFAMILY"/>
    <property type="match status" value="1"/>
</dbReference>
<feature type="transmembrane region" description="Helical" evidence="6">
    <location>
        <begin position="376"/>
        <end position="395"/>
    </location>
</feature>
<keyword evidence="4 6" id="KW-0472">Membrane</keyword>
<evidence type="ECO:0000256" key="6">
    <source>
        <dbReference type="SAM" id="Phobius"/>
    </source>
</evidence>
<protein>
    <recommendedName>
        <fullName evidence="7">Major facilitator superfamily (MFS) profile domain-containing protein</fullName>
    </recommendedName>
</protein>
<feature type="transmembrane region" description="Helical" evidence="6">
    <location>
        <begin position="640"/>
        <end position="663"/>
    </location>
</feature>
<feature type="transmembrane region" description="Helical" evidence="6">
    <location>
        <begin position="128"/>
        <end position="148"/>
    </location>
</feature>
<dbReference type="PROSITE" id="PS50850">
    <property type="entry name" value="MFS"/>
    <property type="match status" value="1"/>
</dbReference>
<gene>
    <name evidence="8" type="ORF">SLS56_006459</name>
</gene>
<feature type="transmembrane region" description="Helical" evidence="6">
    <location>
        <begin position="435"/>
        <end position="457"/>
    </location>
</feature>
<evidence type="ECO:0000313" key="9">
    <source>
        <dbReference type="Proteomes" id="UP001521116"/>
    </source>
</evidence>
<evidence type="ECO:0000256" key="5">
    <source>
        <dbReference type="SAM" id="MobiDB-lite"/>
    </source>
</evidence>
<evidence type="ECO:0000256" key="2">
    <source>
        <dbReference type="ARBA" id="ARBA00022692"/>
    </source>
</evidence>
<feature type="transmembrane region" description="Helical" evidence="6">
    <location>
        <begin position="550"/>
        <end position="570"/>
    </location>
</feature>
<feature type="transmembrane region" description="Helical" evidence="6">
    <location>
        <begin position="523"/>
        <end position="543"/>
    </location>
</feature>
<dbReference type="InterPro" id="IPR011701">
    <property type="entry name" value="MFS"/>
</dbReference>
<feature type="transmembrane region" description="Helical" evidence="6">
    <location>
        <begin position="168"/>
        <end position="186"/>
    </location>
</feature>
<organism evidence="8 9">
    <name type="scientific">Neofusicoccum ribis</name>
    <dbReference type="NCBI Taxonomy" id="45134"/>
    <lineage>
        <taxon>Eukaryota</taxon>
        <taxon>Fungi</taxon>
        <taxon>Dikarya</taxon>
        <taxon>Ascomycota</taxon>
        <taxon>Pezizomycotina</taxon>
        <taxon>Dothideomycetes</taxon>
        <taxon>Dothideomycetes incertae sedis</taxon>
        <taxon>Botryosphaeriales</taxon>
        <taxon>Botryosphaeriaceae</taxon>
        <taxon>Neofusicoccum</taxon>
    </lineage>
</organism>
<feature type="transmembrane region" description="Helical" evidence="6">
    <location>
        <begin position="576"/>
        <end position="601"/>
    </location>
</feature>
<evidence type="ECO:0000313" key="8">
    <source>
        <dbReference type="EMBL" id="KAL1627220.1"/>
    </source>
</evidence>
<reference evidence="8 9" key="1">
    <citation type="submission" date="2024-02" db="EMBL/GenBank/DDBJ databases">
        <title>De novo assembly and annotation of 12 fungi associated with fruit tree decline syndrome in Ontario, Canada.</title>
        <authorList>
            <person name="Sulman M."/>
            <person name="Ellouze W."/>
            <person name="Ilyukhin E."/>
        </authorList>
    </citation>
    <scope>NUCLEOTIDE SEQUENCE [LARGE SCALE GENOMIC DNA]</scope>
    <source>
        <strain evidence="8 9">M1-105</strain>
    </source>
</reference>
<proteinExistence type="predicted"/>
<accession>A0ABR3SQN9</accession>
<dbReference type="Gene3D" id="1.20.1250.20">
    <property type="entry name" value="MFS general substrate transporter like domains"/>
    <property type="match status" value="2"/>
</dbReference>
<evidence type="ECO:0000256" key="4">
    <source>
        <dbReference type="ARBA" id="ARBA00023136"/>
    </source>
</evidence>
<sequence>MSQSSLGRIGSPPKDQNESAASLYRLPSLHFSPMVNQRDQRWWEDVSTYRSYADRTPGSPSSEQEDVELSEQVMGNQDLEEGRDTSYDALNPNKSDNEEEADPGIIKVGWDGDDDPMNPLNWGRGKKWAATLLVSCFTFISPVSSTMIAPSLEEIGDEFDIESELEQAFVMSIFLLAYAIGPFVLGPLSEIFGRVVILQASNMLYLVFNTCSDSLNYQRWVFWSVSIADVVVQTMATIWLPETYAPAILAKKAKKLRKTTGNQNLRTKYQNPDHSFAKILRKNLVRPFIMLGTQPAIQVMALYRAYLYGVMYLVLSTFALVFEDEYEMSLTIASLNYLSLGIGFVLGLQICAPVNDRIYTYLKRKYNHPGRPEFRVPLMLPGGLLVPIGLATYGWGAHFEVHWIVPNVGAAVFACGLIIGFQCAQSYVVDAYTRYAASATGAAAFLRTMAGFSFPLFAPRMYEVLGLGWGNSLLAFVSLVLGVLAPIGLWKRGEWLRSQNKKSSMFLFILHLIMLSSRADRALYALATLNAASAAGRIVPNFLADRMGPLNILAPCCAVAAVLAFCWIAVDGAAGVFVFAVLYGFYSGTFVPLPPTTVVSLSPSLGVVGTRMGMSFSFAAFGILVGNPVAGVILKSAGWLGVQIFCGVCVAAAAVACVVARLAKAPALMSKA</sequence>
<evidence type="ECO:0000256" key="3">
    <source>
        <dbReference type="ARBA" id="ARBA00022989"/>
    </source>
</evidence>
<comment type="caution">
    <text evidence="8">The sequence shown here is derived from an EMBL/GenBank/DDBJ whole genome shotgun (WGS) entry which is preliminary data.</text>
</comment>
<evidence type="ECO:0000259" key="7">
    <source>
        <dbReference type="PROSITE" id="PS50850"/>
    </source>
</evidence>
<feature type="region of interest" description="Disordered" evidence="5">
    <location>
        <begin position="77"/>
        <end position="110"/>
    </location>
</feature>
<dbReference type="PANTHER" id="PTHR23502:SF60">
    <property type="entry name" value="MAJOR FACILITATOR SUPERFAMILY (MFS) PROFILE DOMAIN-CONTAINING PROTEIN-RELATED"/>
    <property type="match status" value="1"/>
</dbReference>
<dbReference type="Proteomes" id="UP001521116">
    <property type="component" value="Unassembled WGS sequence"/>
</dbReference>
<feature type="transmembrane region" description="Helical" evidence="6">
    <location>
        <begin position="305"/>
        <end position="322"/>
    </location>
</feature>
<keyword evidence="3 6" id="KW-1133">Transmembrane helix</keyword>
<dbReference type="EMBL" id="JAJVDC020000074">
    <property type="protein sequence ID" value="KAL1627220.1"/>
    <property type="molecule type" value="Genomic_DNA"/>
</dbReference>